<dbReference type="EMBL" id="NOWC01000003">
    <property type="protein sequence ID" value="OZS75811.1"/>
    <property type="molecule type" value="Genomic_DNA"/>
</dbReference>
<sequence length="525" mass="60583">MRTITSTKNQVISPQLENNKKDFIKNKTFFENLQYANQASVNSPTLVKQPTEQIKKTPRENFVSSLNIGSLLPNTQPTHKTFYPKHKTIFETQKNKNIDIRSIDFKTSLDFFKNMPSSQDQSLVSRYPLIFKNSRKIEKNFTPVEDHSITHKTQEDLPMQTSKKNNVETSTFVDFHLNRSAGMLSNFKYKIKSIHEKSIRKFRDVFKTNKKEELCVKFENGEAKIIDKTTITSQNLIKKHEKIKDSNKEVFQDNNQLNNINTLDSTEPSPDKNKECGNIFNKMESAISTLEDHFNESTTNKQLAWDNDGIDWYKAQDESLNTESSELVKQAYSQDIIDDATRIINKSDSDIISENAKTIFNEFFSDNHQNSSINFYSSNESINSNLSGYVSENSVDSGYSSENKKKETVVNLTTSENHTKSKITDNLDRKEKSIIRKKKPNIKIRHTEKSKARKQFISNGYKLSQSKEEQTIIPKNKIPKAKSLEYTLQDPQKTLEDIKNLMTEIVKEEAHISHLQSELSLLDNK</sequence>
<evidence type="ECO:0000313" key="3">
    <source>
        <dbReference type="Proteomes" id="UP000216001"/>
    </source>
</evidence>
<evidence type="ECO:0000313" key="1">
    <source>
        <dbReference type="EMBL" id="CAB5694903.1"/>
    </source>
</evidence>
<reference evidence="1" key="2">
    <citation type="submission" date="2020-05" db="EMBL/GenBank/DDBJ databases">
        <authorList>
            <person name="Delgado-Blas J."/>
        </authorList>
    </citation>
    <scope>NUCLEOTIDE SEQUENCE</scope>
    <source>
        <strain evidence="1">BB1453</strain>
    </source>
</reference>
<name>A0A264VWX3_PRORE</name>
<dbReference type="GeneID" id="92273089"/>
<dbReference type="Proteomes" id="UP000834611">
    <property type="component" value="Unassembled WGS sequence"/>
</dbReference>
<gene>
    <name evidence="2" type="ORF">CHI95_03625</name>
    <name evidence="1" type="ORF">GHA_02181</name>
</gene>
<protein>
    <submittedName>
        <fullName evidence="2">Uncharacterized protein</fullName>
    </submittedName>
</protein>
<dbReference type="EMBL" id="CAHPSF010000005">
    <property type="protein sequence ID" value="CAB5694903.1"/>
    <property type="molecule type" value="Genomic_DNA"/>
</dbReference>
<dbReference type="AlphaFoldDB" id="A0A264VWX3"/>
<reference evidence="2 3" key="1">
    <citation type="submission" date="2017-07" db="EMBL/GenBank/DDBJ databases">
        <title>blaIMP-27 on transferable plasmids in Proteus mirabilis and Providencia rettgeri.</title>
        <authorList>
            <person name="Potter R."/>
        </authorList>
    </citation>
    <scope>NUCLEOTIDE SEQUENCE [LARGE SCALE GENOMIC DNA]</scope>
    <source>
        <strain evidence="2 3">PR1</strain>
    </source>
</reference>
<proteinExistence type="predicted"/>
<comment type="caution">
    <text evidence="2">The sequence shown here is derived from an EMBL/GenBank/DDBJ whole genome shotgun (WGS) entry which is preliminary data.</text>
</comment>
<accession>A0A264VWX3</accession>
<evidence type="ECO:0000313" key="2">
    <source>
        <dbReference type="EMBL" id="OZS75811.1"/>
    </source>
</evidence>
<dbReference type="RefSeq" id="WP_094960784.1">
    <property type="nucleotide sequence ID" value="NZ_ABDWLN020000001.1"/>
</dbReference>
<dbReference type="Proteomes" id="UP000216001">
    <property type="component" value="Unassembled WGS sequence"/>
</dbReference>
<organism evidence="2 3">
    <name type="scientific">Providencia rettgeri</name>
    <dbReference type="NCBI Taxonomy" id="587"/>
    <lineage>
        <taxon>Bacteria</taxon>
        <taxon>Pseudomonadati</taxon>
        <taxon>Pseudomonadota</taxon>
        <taxon>Gammaproteobacteria</taxon>
        <taxon>Enterobacterales</taxon>
        <taxon>Morganellaceae</taxon>
        <taxon>Providencia</taxon>
    </lineage>
</organism>